<comment type="caution">
    <text evidence="1">The sequence shown here is derived from an EMBL/GenBank/DDBJ whole genome shotgun (WGS) entry which is preliminary data.</text>
</comment>
<dbReference type="PATRIC" id="fig|1354251.4.peg.1956"/>
<proteinExistence type="predicted"/>
<organism evidence="1 2">
    <name type="scientific">Buttiauxella brennerae ATCC 51605</name>
    <dbReference type="NCBI Taxonomy" id="1354251"/>
    <lineage>
        <taxon>Bacteria</taxon>
        <taxon>Pseudomonadati</taxon>
        <taxon>Pseudomonadota</taxon>
        <taxon>Gammaproteobacteria</taxon>
        <taxon>Enterobacterales</taxon>
        <taxon>Enterobacteriaceae</taxon>
        <taxon>Buttiauxella</taxon>
    </lineage>
</organism>
<protein>
    <submittedName>
        <fullName evidence="1">Uncharacterized protein</fullName>
    </submittedName>
</protein>
<evidence type="ECO:0000313" key="2">
    <source>
        <dbReference type="Proteomes" id="UP000078410"/>
    </source>
</evidence>
<evidence type="ECO:0000313" key="1">
    <source>
        <dbReference type="EMBL" id="OAT32003.1"/>
    </source>
</evidence>
<gene>
    <name evidence="1" type="ORF">M975_1895</name>
</gene>
<dbReference type="AlphaFoldDB" id="A0A1B7IQI1"/>
<keyword evidence="2" id="KW-1185">Reference proteome</keyword>
<reference evidence="1 2" key="1">
    <citation type="submission" date="2016-04" db="EMBL/GenBank/DDBJ databases">
        <title>ATOL: Assembling a taxonomically balanced genome-scale reconstruction of the evolutionary history of the Enterobacteriaceae.</title>
        <authorList>
            <person name="Plunkett G.III."/>
            <person name="Neeno-Eckwall E.C."/>
            <person name="Glasner J.D."/>
            <person name="Perna N.T."/>
        </authorList>
    </citation>
    <scope>NUCLEOTIDE SEQUENCE [LARGE SCALE GENOMIC DNA]</scope>
    <source>
        <strain evidence="1 2">ATCC 51605</strain>
    </source>
</reference>
<name>A0A1B7IQI1_9ENTR</name>
<dbReference type="Proteomes" id="UP000078410">
    <property type="component" value="Unassembled WGS sequence"/>
</dbReference>
<dbReference type="EMBL" id="LXER01000017">
    <property type="protein sequence ID" value="OAT32003.1"/>
    <property type="molecule type" value="Genomic_DNA"/>
</dbReference>
<sequence length="41" mass="4983">MQYGVGNKKAYLGTFQDLELAELVANEYREKYHGEYYRDYR</sequence>
<accession>A0A1B7IQI1</accession>